<organism evidence="1">
    <name type="scientific">Anguilla anguilla</name>
    <name type="common">European freshwater eel</name>
    <name type="synonym">Muraena anguilla</name>
    <dbReference type="NCBI Taxonomy" id="7936"/>
    <lineage>
        <taxon>Eukaryota</taxon>
        <taxon>Metazoa</taxon>
        <taxon>Chordata</taxon>
        <taxon>Craniata</taxon>
        <taxon>Vertebrata</taxon>
        <taxon>Euteleostomi</taxon>
        <taxon>Actinopterygii</taxon>
        <taxon>Neopterygii</taxon>
        <taxon>Teleostei</taxon>
        <taxon>Anguilliformes</taxon>
        <taxon>Anguillidae</taxon>
        <taxon>Anguilla</taxon>
    </lineage>
</organism>
<sequence>MLCRIARLYQFHS</sequence>
<name>A0A0E9T3Q8_ANGAN</name>
<reference evidence="1" key="2">
    <citation type="journal article" date="2015" name="Fish Shellfish Immunol.">
        <title>Early steps in the European eel (Anguilla anguilla)-Vibrio vulnificus interaction in the gills: Role of the RtxA13 toxin.</title>
        <authorList>
            <person name="Callol A."/>
            <person name="Pajuelo D."/>
            <person name="Ebbesson L."/>
            <person name="Teles M."/>
            <person name="MacKenzie S."/>
            <person name="Amaro C."/>
        </authorList>
    </citation>
    <scope>NUCLEOTIDE SEQUENCE</scope>
</reference>
<dbReference type="EMBL" id="GBXM01060348">
    <property type="protein sequence ID" value="JAH48229.1"/>
    <property type="molecule type" value="Transcribed_RNA"/>
</dbReference>
<proteinExistence type="predicted"/>
<reference evidence="1" key="1">
    <citation type="submission" date="2014-11" db="EMBL/GenBank/DDBJ databases">
        <authorList>
            <person name="Amaro Gonzalez C."/>
        </authorList>
    </citation>
    <scope>NUCLEOTIDE SEQUENCE</scope>
</reference>
<protein>
    <submittedName>
        <fullName evidence="1">Uncharacterized protein</fullName>
    </submittedName>
</protein>
<evidence type="ECO:0000313" key="1">
    <source>
        <dbReference type="EMBL" id="JAH48229.1"/>
    </source>
</evidence>
<accession>A0A0E9T3Q8</accession>